<protein>
    <submittedName>
        <fullName evidence="1">Uncharacterized protein</fullName>
    </submittedName>
</protein>
<reference evidence="1 2" key="1">
    <citation type="submission" date="2023-09" db="EMBL/GenBank/DDBJ databases">
        <title>Genomes of two closely related lineages of the louse Polyplax serrata with different host specificities.</title>
        <authorList>
            <person name="Martinu J."/>
            <person name="Tarabai H."/>
            <person name="Stefka J."/>
            <person name="Hypsa V."/>
        </authorList>
    </citation>
    <scope>NUCLEOTIDE SEQUENCE [LARGE SCALE GENOMIC DNA]</scope>
    <source>
        <strain evidence="1">98ZLc_SE</strain>
    </source>
</reference>
<name>A0ABR1AUH9_POLSC</name>
<evidence type="ECO:0000313" key="2">
    <source>
        <dbReference type="Proteomes" id="UP001359485"/>
    </source>
</evidence>
<gene>
    <name evidence="1" type="ORF">RUM44_009479</name>
</gene>
<dbReference type="EMBL" id="JAWJWF010000045">
    <property type="protein sequence ID" value="KAK6627002.1"/>
    <property type="molecule type" value="Genomic_DNA"/>
</dbReference>
<organism evidence="1 2">
    <name type="scientific">Polyplax serrata</name>
    <name type="common">Common mouse louse</name>
    <dbReference type="NCBI Taxonomy" id="468196"/>
    <lineage>
        <taxon>Eukaryota</taxon>
        <taxon>Metazoa</taxon>
        <taxon>Ecdysozoa</taxon>
        <taxon>Arthropoda</taxon>
        <taxon>Hexapoda</taxon>
        <taxon>Insecta</taxon>
        <taxon>Pterygota</taxon>
        <taxon>Neoptera</taxon>
        <taxon>Paraneoptera</taxon>
        <taxon>Psocodea</taxon>
        <taxon>Troctomorpha</taxon>
        <taxon>Phthiraptera</taxon>
        <taxon>Anoplura</taxon>
        <taxon>Polyplacidae</taxon>
        <taxon>Polyplax</taxon>
    </lineage>
</organism>
<proteinExistence type="predicted"/>
<comment type="caution">
    <text evidence="1">The sequence shown here is derived from an EMBL/GenBank/DDBJ whole genome shotgun (WGS) entry which is preliminary data.</text>
</comment>
<dbReference type="Proteomes" id="UP001359485">
    <property type="component" value="Unassembled WGS sequence"/>
</dbReference>
<sequence length="120" mass="13678">MKLPGHVSGTSVRNTHAYRLKSKAKIPAFRLFRTLLPVRLTKFIQSSRYTCDFRCQSPTRITNYATREVTKNENSRKSLHGGKVEPTEWSSDGNFGHLQLAKKKRILLVANKRDYLAVGS</sequence>
<evidence type="ECO:0000313" key="1">
    <source>
        <dbReference type="EMBL" id="KAK6627002.1"/>
    </source>
</evidence>
<accession>A0ABR1AUH9</accession>
<keyword evidence="2" id="KW-1185">Reference proteome</keyword>